<dbReference type="Pfam" id="PF00361">
    <property type="entry name" value="Proton_antipo_M"/>
    <property type="match status" value="1"/>
</dbReference>
<dbReference type="PANTHER" id="PTHR22773">
    <property type="entry name" value="NADH DEHYDROGENASE"/>
    <property type="match status" value="1"/>
</dbReference>
<feature type="transmembrane region" description="Helical" evidence="5">
    <location>
        <begin position="52"/>
        <end position="71"/>
    </location>
</feature>
<keyword evidence="2 5" id="KW-0812">Transmembrane</keyword>
<dbReference type="NCBIfam" id="NF004441">
    <property type="entry name" value="PRK05777.1-4"/>
    <property type="match status" value="1"/>
</dbReference>
<evidence type="ECO:0000256" key="2">
    <source>
        <dbReference type="ARBA" id="ARBA00022692"/>
    </source>
</evidence>
<gene>
    <name evidence="5" type="primary">nuoN</name>
    <name evidence="8" type="ORF">SAMN04515671_2498</name>
</gene>
<evidence type="ECO:0000313" key="8">
    <source>
        <dbReference type="EMBL" id="SDO96483.1"/>
    </source>
</evidence>
<reference evidence="8 9" key="1">
    <citation type="submission" date="2016-10" db="EMBL/GenBank/DDBJ databases">
        <authorList>
            <person name="de Groot N.N."/>
        </authorList>
    </citation>
    <scope>NUCLEOTIDE SEQUENCE [LARGE SCALE GENOMIC DNA]</scope>
    <source>
        <strain evidence="9">P4-7,KCTC 19426,CECT 7604</strain>
    </source>
</reference>
<keyword evidence="9" id="KW-1185">Reference proteome</keyword>
<feature type="transmembrane region" description="Helical" evidence="5">
    <location>
        <begin position="450"/>
        <end position="474"/>
    </location>
</feature>
<feature type="domain" description="NADH:quinone oxidoreductase/Mrp antiporter transmembrane" evidence="7">
    <location>
        <begin position="165"/>
        <end position="461"/>
    </location>
</feature>
<dbReference type="AlphaFoldDB" id="A0A1H0NUY9"/>
<dbReference type="InterPro" id="IPR010096">
    <property type="entry name" value="NADH-Q_OxRdtase_suN/2"/>
</dbReference>
<comment type="similarity">
    <text evidence="5">Belongs to the complex I subunit 2 family.</text>
</comment>
<feature type="transmembrane region" description="Helical" evidence="5">
    <location>
        <begin position="24"/>
        <end position="45"/>
    </location>
</feature>
<keyword evidence="5" id="KW-0813">Transport</keyword>
<organism evidence="8 9">
    <name type="scientific">Nakamurella panacisegetis</name>
    <dbReference type="NCBI Taxonomy" id="1090615"/>
    <lineage>
        <taxon>Bacteria</taxon>
        <taxon>Bacillati</taxon>
        <taxon>Actinomycetota</taxon>
        <taxon>Actinomycetes</taxon>
        <taxon>Nakamurellales</taxon>
        <taxon>Nakamurellaceae</taxon>
        <taxon>Nakamurella</taxon>
    </lineage>
</organism>
<dbReference type="GO" id="GO:0008137">
    <property type="term" value="F:NADH dehydrogenase (ubiquinone) activity"/>
    <property type="evidence" value="ECO:0007669"/>
    <property type="project" value="InterPro"/>
</dbReference>
<dbReference type="EC" id="7.1.1.-" evidence="5"/>
<dbReference type="STRING" id="1090615.SAMN04515671_2498"/>
<protein>
    <recommendedName>
        <fullName evidence="5">NADH-quinone oxidoreductase subunit N</fullName>
        <ecNumber evidence="5">7.1.1.-</ecNumber>
    </recommendedName>
    <alternativeName>
        <fullName evidence="5">NADH dehydrogenase I subunit N</fullName>
    </alternativeName>
    <alternativeName>
        <fullName evidence="5">NDH-1 subunit N</fullName>
    </alternativeName>
</protein>
<keyword evidence="5" id="KW-1003">Cell membrane</keyword>
<feature type="transmembrane region" description="Helical" evidence="5">
    <location>
        <begin position="245"/>
        <end position="270"/>
    </location>
</feature>
<comment type="catalytic activity">
    <reaction evidence="5">
        <text>a quinone + NADH + 5 H(+)(in) = a quinol + NAD(+) + 4 H(+)(out)</text>
        <dbReference type="Rhea" id="RHEA:57888"/>
        <dbReference type="ChEBI" id="CHEBI:15378"/>
        <dbReference type="ChEBI" id="CHEBI:24646"/>
        <dbReference type="ChEBI" id="CHEBI:57540"/>
        <dbReference type="ChEBI" id="CHEBI:57945"/>
        <dbReference type="ChEBI" id="CHEBI:132124"/>
    </reaction>
</comment>
<evidence type="ECO:0000259" key="7">
    <source>
        <dbReference type="Pfam" id="PF00361"/>
    </source>
</evidence>
<dbReference type="GO" id="GO:0012505">
    <property type="term" value="C:endomembrane system"/>
    <property type="evidence" value="ECO:0007669"/>
    <property type="project" value="UniProtKB-SubCell"/>
</dbReference>
<sequence>MSTLYIAAGSVPDAIKAPSVDLTAVMPVLIVLGAACVAVVLEAVLPRAQRYVSQLTLAVVAIVGAGVWTVVEGSRHRYAVTFSGAIAVDGGTYVMWGVLLALALASVLLMADRVSEPGGAFAAQASIRVGSARDRTQTAVALPMQTEVFPLTLFAIGGMLVFPASSDLLTLFVSLEVLSLPLYLLCGLARRRRLISQEAAVKYFLLGAFTSAILLYGITLIYGYAGSIKFSAIAAKASAGGTSDLLLLVGIGLLVVGLLFKGSVGPFHLWTPDVYQGAPTPVTAFMAACTKVAAFAAMVRVFQVAIGPMAWSWRPVLWVVAIASMLIGAILGITQTDMKRVLAYSSVAHAGFILLGVMAISQNGASGTMFYLLTYGFATVGSFAIFTLVRKGDGEASNLSDWAGLAKRSPLMAACMSLFLLSFAGIPLTSGFIGKLSVFSAATEAGMGPLVVVAMIATAITAFFYLRVVVLMYFSAPVSGSLDPDAAVTTEPFVVVPGTLTGIVIGLSVAVTLVLGIFPQPFLDGLQVPWPLLS</sequence>
<accession>A0A1H0NUY9</accession>
<feature type="transmembrane region" description="Helical" evidence="5">
    <location>
        <begin position="368"/>
        <end position="389"/>
    </location>
</feature>
<evidence type="ECO:0000256" key="6">
    <source>
        <dbReference type="RuleBase" id="RU000320"/>
    </source>
</evidence>
<dbReference type="GO" id="GO:0050136">
    <property type="term" value="F:NADH dehydrogenase (quinone) (non-electrogenic) activity"/>
    <property type="evidence" value="ECO:0007669"/>
    <property type="project" value="UniProtKB-UniRule"/>
</dbReference>
<evidence type="ECO:0000256" key="3">
    <source>
        <dbReference type="ARBA" id="ARBA00022989"/>
    </source>
</evidence>
<keyword evidence="4 5" id="KW-0472">Membrane</keyword>
<feature type="transmembrane region" description="Helical" evidence="5">
    <location>
        <begin position="201"/>
        <end position="225"/>
    </location>
</feature>
<feature type="transmembrane region" description="Helical" evidence="5">
    <location>
        <begin position="410"/>
        <end position="430"/>
    </location>
</feature>
<evidence type="ECO:0000313" key="9">
    <source>
        <dbReference type="Proteomes" id="UP000198741"/>
    </source>
</evidence>
<proteinExistence type="inferred from homology"/>
<comment type="function">
    <text evidence="5">NDH-1 shuttles electrons from NADH, via FMN and iron-sulfur (Fe-S) centers, to quinones in the respiratory chain. The immediate electron acceptor for the enzyme in this species is believed to be a menaquinone. Couples the redox reaction to proton translocation (for every two electrons transferred, four hydrogen ions are translocated across the cytoplasmic membrane), and thus conserves the redox energy in a proton gradient.</text>
</comment>
<dbReference type="Proteomes" id="UP000198741">
    <property type="component" value="Chromosome I"/>
</dbReference>
<feature type="transmembrane region" description="Helical" evidence="5">
    <location>
        <begin position="341"/>
        <end position="362"/>
    </location>
</feature>
<dbReference type="HAMAP" id="MF_00445">
    <property type="entry name" value="NDH1_NuoN_1"/>
    <property type="match status" value="1"/>
</dbReference>
<keyword evidence="5" id="KW-0520">NAD</keyword>
<evidence type="ECO:0000256" key="4">
    <source>
        <dbReference type="ARBA" id="ARBA00023136"/>
    </source>
</evidence>
<evidence type="ECO:0000256" key="5">
    <source>
        <dbReference type="HAMAP-Rule" id="MF_00445"/>
    </source>
</evidence>
<dbReference type="EMBL" id="LT629710">
    <property type="protein sequence ID" value="SDO96483.1"/>
    <property type="molecule type" value="Genomic_DNA"/>
</dbReference>
<keyword evidence="3 5" id="KW-1133">Transmembrane helix</keyword>
<dbReference type="GO" id="GO:0005886">
    <property type="term" value="C:plasma membrane"/>
    <property type="evidence" value="ECO:0007669"/>
    <property type="project" value="UniProtKB-SubCell"/>
</dbReference>
<name>A0A1H0NUY9_9ACTN</name>
<feature type="transmembrane region" description="Helical" evidence="5">
    <location>
        <begin position="494"/>
        <end position="518"/>
    </location>
</feature>
<comment type="subcellular location">
    <subcellularLocation>
        <location evidence="5">Cell membrane</location>
        <topology evidence="5">Multi-pass membrane protein</topology>
    </subcellularLocation>
    <subcellularLocation>
        <location evidence="1">Endomembrane system</location>
        <topology evidence="1">Multi-pass membrane protein</topology>
    </subcellularLocation>
    <subcellularLocation>
        <location evidence="6">Membrane</location>
        <topology evidence="6">Multi-pass membrane protein</topology>
    </subcellularLocation>
</comment>
<keyword evidence="5" id="KW-1278">Translocase</keyword>
<feature type="transmembrane region" description="Helical" evidence="5">
    <location>
        <begin position="140"/>
        <end position="162"/>
    </location>
</feature>
<feature type="transmembrane region" description="Helical" evidence="5">
    <location>
        <begin position="168"/>
        <end position="189"/>
    </location>
</feature>
<dbReference type="NCBIfam" id="TIGR01770">
    <property type="entry name" value="NDH_I_N"/>
    <property type="match status" value="1"/>
</dbReference>
<dbReference type="GO" id="GO:0042773">
    <property type="term" value="P:ATP synthesis coupled electron transport"/>
    <property type="evidence" value="ECO:0007669"/>
    <property type="project" value="InterPro"/>
</dbReference>
<dbReference type="RefSeq" id="WP_231988078.1">
    <property type="nucleotide sequence ID" value="NZ_LT629710.1"/>
</dbReference>
<feature type="transmembrane region" description="Helical" evidence="5">
    <location>
        <begin position="282"/>
        <end position="303"/>
    </location>
</feature>
<dbReference type="InterPro" id="IPR001750">
    <property type="entry name" value="ND/Mrp_TM"/>
</dbReference>
<comment type="subunit">
    <text evidence="5">NDH-1 is composed of 14 different subunits. Subunits NuoA, H, J, K, L, M, N constitute the membrane sector of the complex.</text>
</comment>
<feature type="transmembrane region" description="Helical" evidence="5">
    <location>
        <begin position="315"/>
        <end position="334"/>
    </location>
</feature>
<evidence type="ECO:0000256" key="1">
    <source>
        <dbReference type="ARBA" id="ARBA00004127"/>
    </source>
</evidence>
<feature type="transmembrane region" description="Helical" evidence="5">
    <location>
        <begin position="91"/>
        <end position="111"/>
    </location>
</feature>
<dbReference type="GO" id="GO:0048038">
    <property type="term" value="F:quinone binding"/>
    <property type="evidence" value="ECO:0007669"/>
    <property type="project" value="UniProtKB-KW"/>
</dbReference>
<keyword evidence="5" id="KW-0874">Quinone</keyword>